<protein>
    <submittedName>
        <fullName evidence="2">Uncharacterized protein</fullName>
    </submittedName>
</protein>
<gene>
    <name evidence="2" type="ORF">ENQ87_05000</name>
</gene>
<evidence type="ECO:0000256" key="1">
    <source>
        <dbReference type="SAM" id="Phobius"/>
    </source>
</evidence>
<accession>A0A831XEY8</accession>
<keyword evidence="1" id="KW-0812">Transmembrane</keyword>
<keyword evidence="1" id="KW-1133">Transmembrane helix</keyword>
<reference evidence="2" key="1">
    <citation type="journal article" date="2020" name="mSystems">
        <title>Genome- and Community-Level Interaction Insights into Carbon Utilization and Element Cycling Functions of Hydrothermarchaeota in Hydrothermal Sediment.</title>
        <authorList>
            <person name="Zhou Z."/>
            <person name="Liu Y."/>
            <person name="Xu W."/>
            <person name="Pan J."/>
            <person name="Luo Z.H."/>
            <person name="Li M."/>
        </authorList>
    </citation>
    <scope>NUCLEOTIDE SEQUENCE [LARGE SCALE GENOMIC DNA]</scope>
    <source>
        <strain evidence="2">SpSt-349</strain>
    </source>
</reference>
<evidence type="ECO:0000313" key="2">
    <source>
        <dbReference type="EMBL" id="HEN41725.1"/>
    </source>
</evidence>
<dbReference type="AlphaFoldDB" id="A0A831XEY8"/>
<feature type="transmembrane region" description="Helical" evidence="1">
    <location>
        <begin position="52"/>
        <end position="76"/>
    </location>
</feature>
<feature type="transmembrane region" description="Helical" evidence="1">
    <location>
        <begin position="6"/>
        <end position="25"/>
    </location>
</feature>
<proteinExistence type="predicted"/>
<keyword evidence="1" id="KW-0472">Membrane</keyword>
<comment type="caution">
    <text evidence="2">The sequence shown here is derived from an EMBL/GenBank/DDBJ whole genome shotgun (WGS) entry which is preliminary data.</text>
</comment>
<sequence>METLATMMTFLTISVAAIIAPRMMIDWQRYREYLSNDDAAALRRFAAEQRQWILRHGICAAGAIGLMAVITCAPGMAPFERLAGITTAYGMMTLTFALAESLLAQRAENRLQARPASAVQVRGFGR</sequence>
<dbReference type="EMBL" id="DSOV01000017">
    <property type="protein sequence ID" value="HEN41725.1"/>
    <property type="molecule type" value="Genomic_DNA"/>
</dbReference>
<feature type="transmembrane region" description="Helical" evidence="1">
    <location>
        <begin position="82"/>
        <end position="104"/>
    </location>
</feature>
<organism evidence="2">
    <name type="scientific">Geobacter metallireducens</name>
    <dbReference type="NCBI Taxonomy" id="28232"/>
    <lineage>
        <taxon>Bacteria</taxon>
        <taxon>Pseudomonadati</taxon>
        <taxon>Thermodesulfobacteriota</taxon>
        <taxon>Desulfuromonadia</taxon>
        <taxon>Geobacterales</taxon>
        <taxon>Geobacteraceae</taxon>
        <taxon>Geobacter</taxon>
    </lineage>
</organism>
<name>A0A831XEY8_GEOME</name>